<dbReference type="CDD" id="cd02930">
    <property type="entry name" value="DCR_FMN"/>
    <property type="match status" value="1"/>
</dbReference>
<dbReference type="PANTHER" id="PTHR42917:SF2">
    <property type="entry name" value="2,4-DIENOYL-COA REDUCTASE [(2E)-ENOYL-COA-PRODUCING]"/>
    <property type="match status" value="1"/>
</dbReference>
<dbReference type="PANTHER" id="PTHR42917">
    <property type="entry name" value="2,4-DIENOYL-COA REDUCTASE"/>
    <property type="match status" value="1"/>
</dbReference>
<comment type="similarity">
    <text evidence="3">In the N-terminal section; belongs to the NADH:flavin oxidoreductase/NADH oxidase family.</text>
</comment>
<keyword evidence="8" id="KW-0408">Iron</keyword>
<name>A0A4Z0WAJ5_9GAMM</name>
<dbReference type="RefSeq" id="WP_135480607.1">
    <property type="nucleotide sequence ID" value="NZ_SRMF01000001.1"/>
</dbReference>
<keyword evidence="13" id="KW-1185">Reference proteome</keyword>
<evidence type="ECO:0000256" key="4">
    <source>
        <dbReference type="ARBA" id="ARBA00022630"/>
    </source>
</evidence>
<dbReference type="Gene3D" id="3.40.50.720">
    <property type="entry name" value="NAD(P)-binding Rossmann-like Domain"/>
    <property type="match status" value="1"/>
</dbReference>
<evidence type="ECO:0000256" key="6">
    <source>
        <dbReference type="ARBA" id="ARBA00022723"/>
    </source>
</evidence>
<evidence type="ECO:0000313" key="13">
    <source>
        <dbReference type="Proteomes" id="UP000297475"/>
    </source>
</evidence>
<keyword evidence="7" id="KW-0560">Oxidoreductase</keyword>
<feature type="domain" description="FAD/NAD(P)-binding" evidence="11">
    <location>
        <begin position="379"/>
        <end position="649"/>
    </location>
</feature>
<dbReference type="EMBL" id="SRMF01000001">
    <property type="protein sequence ID" value="TGG95162.1"/>
    <property type="molecule type" value="Genomic_DNA"/>
</dbReference>
<evidence type="ECO:0000256" key="7">
    <source>
        <dbReference type="ARBA" id="ARBA00023002"/>
    </source>
</evidence>
<dbReference type="AlphaFoldDB" id="A0A4Z0WAJ5"/>
<protein>
    <submittedName>
        <fullName evidence="12">NADPH-dependent 2,4-dienoyl-CoA reductase</fullName>
    </submittedName>
</protein>
<dbReference type="InterPro" id="IPR001155">
    <property type="entry name" value="OxRdtase_FMN_N"/>
</dbReference>
<dbReference type="SUPFAM" id="SSF51395">
    <property type="entry name" value="FMN-linked oxidoreductases"/>
    <property type="match status" value="1"/>
</dbReference>
<keyword evidence="4" id="KW-0285">Flavoprotein</keyword>
<reference evidence="12 13" key="1">
    <citation type="submission" date="2019-04" db="EMBL/GenBank/DDBJ databases">
        <title>Natronospirillum operosus gen. nov., sp. nov., a haloalkaliphilic satellite isolated from decaying biomass of laboratory culture of cyanobacterium Geitlerinema sp. and proposal of Natronospirillaceae fam. nov. and Saccharospirillaceae fam. nov.</title>
        <authorList>
            <person name="Kevbrin V."/>
            <person name="Boltyanskaya Y."/>
            <person name="Koziaeva V."/>
            <person name="Grouzdev D.S."/>
            <person name="Park M."/>
            <person name="Cho J."/>
        </authorList>
    </citation>
    <scope>NUCLEOTIDE SEQUENCE [LARGE SCALE GENOMIC DNA]</scope>
    <source>
        <strain evidence="12 13">G-116</strain>
    </source>
</reference>
<gene>
    <name evidence="12" type="ORF">E4656_01700</name>
</gene>
<dbReference type="GO" id="GO:0046872">
    <property type="term" value="F:metal ion binding"/>
    <property type="evidence" value="ECO:0007669"/>
    <property type="project" value="UniProtKB-KW"/>
</dbReference>
<dbReference type="InterPro" id="IPR051793">
    <property type="entry name" value="NADH:flavin_oxidoreductase"/>
</dbReference>
<dbReference type="PRINTS" id="PR00368">
    <property type="entry name" value="FADPNR"/>
</dbReference>
<dbReference type="InterPro" id="IPR013785">
    <property type="entry name" value="Aldolase_TIM"/>
</dbReference>
<comment type="cofactor">
    <cofactor evidence="2">
        <name>[4Fe-4S] cluster</name>
        <dbReference type="ChEBI" id="CHEBI:49883"/>
    </cofactor>
</comment>
<keyword evidence="9" id="KW-0411">Iron-sulfur</keyword>
<evidence type="ECO:0000256" key="8">
    <source>
        <dbReference type="ARBA" id="ARBA00023004"/>
    </source>
</evidence>
<dbReference type="Pfam" id="PF00724">
    <property type="entry name" value="Oxidored_FMN"/>
    <property type="match status" value="1"/>
</dbReference>
<comment type="caution">
    <text evidence="12">The sequence shown here is derived from an EMBL/GenBank/DDBJ whole genome shotgun (WGS) entry which is preliminary data.</text>
</comment>
<dbReference type="Proteomes" id="UP000297475">
    <property type="component" value="Unassembled WGS sequence"/>
</dbReference>
<evidence type="ECO:0000256" key="2">
    <source>
        <dbReference type="ARBA" id="ARBA00001966"/>
    </source>
</evidence>
<organism evidence="12 13">
    <name type="scientific">Natronospirillum operosum</name>
    <dbReference type="NCBI Taxonomy" id="2759953"/>
    <lineage>
        <taxon>Bacteria</taxon>
        <taxon>Pseudomonadati</taxon>
        <taxon>Pseudomonadota</taxon>
        <taxon>Gammaproteobacteria</taxon>
        <taxon>Oceanospirillales</taxon>
        <taxon>Natronospirillaceae</taxon>
        <taxon>Natronospirillum</taxon>
    </lineage>
</organism>
<evidence type="ECO:0000256" key="9">
    <source>
        <dbReference type="ARBA" id="ARBA00023014"/>
    </source>
</evidence>
<dbReference type="SUPFAM" id="SSF51971">
    <property type="entry name" value="Nucleotide-binding domain"/>
    <property type="match status" value="1"/>
</dbReference>
<dbReference type="InterPro" id="IPR023753">
    <property type="entry name" value="FAD/NAD-binding_dom"/>
</dbReference>
<keyword evidence="6" id="KW-0479">Metal-binding</keyword>
<evidence type="ECO:0000313" key="12">
    <source>
        <dbReference type="EMBL" id="TGG95162.1"/>
    </source>
</evidence>
<dbReference type="Gene3D" id="3.50.50.60">
    <property type="entry name" value="FAD/NAD(P)-binding domain"/>
    <property type="match status" value="1"/>
</dbReference>
<evidence type="ECO:0000256" key="1">
    <source>
        <dbReference type="ARBA" id="ARBA00001917"/>
    </source>
</evidence>
<keyword evidence="5" id="KW-0288">FMN</keyword>
<dbReference type="SUPFAM" id="SSF51905">
    <property type="entry name" value="FAD/NAD(P)-binding domain"/>
    <property type="match status" value="1"/>
</dbReference>
<evidence type="ECO:0000256" key="5">
    <source>
        <dbReference type="ARBA" id="ARBA00022643"/>
    </source>
</evidence>
<sequence>MTDTAFTTLFSPLDLGPFSVSNRLIMGSMHTGLEESPKHFGRLAAFFRQRATGGAGLIITGGVAPTDAGRAMPGGAAMLTEADAEQHRIIPEAVHEVGGRICLQLLHTGRYGFHPNIVSATDAQAPISPFPPRALNDDEIQAEIEGFARAAQLAEQAGYDGIEIMGSEGYFINQFTSPALNRRTDDWGGSAENRQRLAIEIVRAIKAAVSDRFLLIFRLSLLDLVPNGTPWSEVEQLAHRLVEEGVHVLNSGIGWHESRVPTIASMVPAAAFREATAKLRQTVSVPVAVTNRINRPEQAEDLLSAGTADLVTMARPWLADADWGRKAGTGKADEINVCIGCNQACLDHIFQGKPVTCLVNPYALQEDRYSRQPAVQSRRVAVIGGGVGGLSAAVELAERGHEVHLYERGAQLGGQFLLAARVPGKEDYRYTLRYYEQRLQHLGVSVHLNAEVTPEQLQAAGQHTVVLATGVRPRVPDLPGIDHGMVVRYDQLLRGDRAPGTRIAVMGAGGIGFDVGEFLLHCDAPVTATEAFLSHWGIDASGANPGGLIHPQPQHAARKITLCQRSDEKPGKRLGKTTGWIHRLQLRTGGVQHLTGIQYERIDDQGLWYTDARGDSRCLAVDQIVLCTGQESELTLQDGLLRAGLEVHTIGGADKAAELDAKRAIRQGLEVAVALSA</sequence>
<dbReference type="InterPro" id="IPR036188">
    <property type="entry name" value="FAD/NAD-bd_sf"/>
</dbReference>
<feature type="domain" description="NADH:flavin oxidoreductase/NADH oxidase N-terminal" evidence="10">
    <location>
        <begin position="9"/>
        <end position="333"/>
    </location>
</feature>
<evidence type="ECO:0000259" key="11">
    <source>
        <dbReference type="Pfam" id="PF07992"/>
    </source>
</evidence>
<dbReference type="GO" id="GO:0016491">
    <property type="term" value="F:oxidoreductase activity"/>
    <property type="evidence" value="ECO:0007669"/>
    <property type="project" value="UniProtKB-KW"/>
</dbReference>
<evidence type="ECO:0000259" key="10">
    <source>
        <dbReference type="Pfam" id="PF00724"/>
    </source>
</evidence>
<proteinExistence type="inferred from homology"/>
<dbReference type="Pfam" id="PF07992">
    <property type="entry name" value="Pyr_redox_2"/>
    <property type="match status" value="1"/>
</dbReference>
<accession>A0A4Z0WAJ5</accession>
<dbReference type="GO" id="GO:0010181">
    <property type="term" value="F:FMN binding"/>
    <property type="evidence" value="ECO:0007669"/>
    <property type="project" value="InterPro"/>
</dbReference>
<dbReference type="OrthoDB" id="9772736at2"/>
<comment type="cofactor">
    <cofactor evidence="1">
        <name>FMN</name>
        <dbReference type="ChEBI" id="CHEBI:58210"/>
    </cofactor>
</comment>
<evidence type="ECO:0000256" key="3">
    <source>
        <dbReference type="ARBA" id="ARBA00011048"/>
    </source>
</evidence>
<dbReference type="Gene3D" id="3.20.20.70">
    <property type="entry name" value="Aldolase class I"/>
    <property type="match status" value="1"/>
</dbReference>
<dbReference type="GO" id="GO:0051536">
    <property type="term" value="F:iron-sulfur cluster binding"/>
    <property type="evidence" value="ECO:0007669"/>
    <property type="project" value="UniProtKB-KW"/>
</dbReference>